<keyword evidence="4 6" id="KW-1133">Transmembrane helix</keyword>
<evidence type="ECO:0000256" key="2">
    <source>
        <dbReference type="ARBA" id="ARBA00022475"/>
    </source>
</evidence>
<evidence type="ECO:0000256" key="5">
    <source>
        <dbReference type="ARBA" id="ARBA00023136"/>
    </source>
</evidence>
<evidence type="ECO:0000259" key="7">
    <source>
        <dbReference type="Pfam" id="PF02687"/>
    </source>
</evidence>
<proteinExistence type="predicted"/>
<feature type="transmembrane region" description="Helical" evidence="6">
    <location>
        <begin position="21"/>
        <end position="39"/>
    </location>
</feature>
<evidence type="ECO:0000313" key="8">
    <source>
        <dbReference type="EMBL" id="TDO28980.1"/>
    </source>
</evidence>
<accession>A0A4R6J169</accession>
<organism evidence="8 9">
    <name type="scientific">Sediminibacterium goheungense</name>
    <dbReference type="NCBI Taxonomy" id="1086393"/>
    <lineage>
        <taxon>Bacteria</taxon>
        <taxon>Pseudomonadati</taxon>
        <taxon>Bacteroidota</taxon>
        <taxon>Chitinophagia</taxon>
        <taxon>Chitinophagales</taxon>
        <taxon>Chitinophagaceae</taxon>
        <taxon>Sediminibacterium</taxon>
    </lineage>
</organism>
<keyword evidence="9" id="KW-1185">Reference proteome</keyword>
<dbReference type="GO" id="GO:0005886">
    <property type="term" value="C:plasma membrane"/>
    <property type="evidence" value="ECO:0007669"/>
    <property type="project" value="UniProtKB-SubCell"/>
</dbReference>
<feature type="transmembrane region" description="Helical" evidence="6">
    <location>
        <begin position="273"/>
        <end position="297"/>
    </location>
</feature>
<name>A0A4R6J169_9BACT</name>
<evidence type="ECO:0000256" key="3">
    <source>
        <dbReference type="ARBA" id="ARBA00022692"/>
    </source>
</evidence>
<feature type="transmembrane region" description="Helical" evidence="6">
    <location>
        <begin position="362"/>
        <end position="387"/>
    </location>
</feature>
<dbReference type="InterPro" id="IPR003838">
    <property type="entry name" value="ABC3_permease_C"/>
</dbReference>
<reference evidence="8 9" key="1">
    <citation type="submission" date="2019-03" db="EMBL/GenBank/DDBJ databases">
        <title>Genomic Encyclopedia of Archaeal and Bacterial Type Strains, Phase II (KMG-II): from individual species to whole genera.</title>
        <authorList>
            <person name="Goeker M."/>
        </authorList>
    </citation>
    <scope>NUCLEOTIDE SEQUENCE [LARGE SCALE GENOMIC DNA]</scope>
    <source>
        <strain evidence="8 9">DSM 28323</strain>
    </source>
</reference>
<comment type="caution">
    <text evidence="8">The sequence shown here is derived from an EMBL/GenBank/DDBJ whole genome shotgun (WGS) entry which is preliminary data.</text>
</comment>
<dbReference type="OrthoDB" id="1011751at2"/>
<evidence type="ECO:0000256" key="1">
    <source>
        <dbReference type="ARBA" id="ARBA00004651"/>
    </source>
</evidence>
<evidence type="ECO:0000256" key="6">
    <source>
        <dbReference type="SAM" id="Phobius"/>
    </source>
</evidence>
<dbReference type="Proteomes" id="UP000295741">
    <property type="component" value="Unassembled WGS sequence"/>
</dbReference>
<dbReference type="RefSeq" id="WP_133473590.1">
    <property type="nucleotide sequence ID" value="NZ_SNWP01000010.1"/>
</dbReference>
<keyword evidence="3 6" id="KW-0812">Transmembrane</keyword>
<gene>
    <name evidence="8" type="ORF">BC659_1062</name>
</gene>
<dbReference type="AlphaFoldDB" id="A0A4R6J169"/>
<keyword evidence="5 6" id="KW-0472">Membrane</keyword>
<dbReference type="Pfam" id="PF02687">
    <property type="entry name" value="FtsX"/>
    <property type="match status" value="1"/>
</dbReference>
<evidence type="ECO:0000256" key="4">
    <source>
        <dbReference type="ARBA" id="ARBA00022989"/>
    </source>
</evidence>
<feature type="transmembrane region" description="Helical" evidence="6">
    <location>
        <begin position="329"/>
        <end position="350"/>
    </location>
</feature>
<comment type="subcellular location">
    <subcellularLocation>
        <location evidence="1">Cell membrane</location>
        <topology evidence="1">Multi-pass membrane protein</topology>
    </subcellularLocation>
</comment>
<sequence length="397" mass="44710">MKGLNILLRKLIKTGAGRIRFAMAMIGLSVAMVLILSAVQLQSNYNELLHGSANKDSIANFLVINKILTDQNLKNATLSATEIDDMKAQSFTDAVGILSSSRFKASIQSSSAQFPFYTDIAFESVPDSFLDVNTQEWSWDESSSFVPIIVPGMFLDIYNFQFSLSQGLPQLTREVVKMIFFQVNLYDQNGTPHTMRGRVVGFSDRISSLLVPQSFMDWANNRYGSAGSSAPSRIIIRTKDAGDPGLATYLKEKKLSTDQDKTRFSRYRQVVDLVVKISGVTGLLMLVFAILIFTLFIQLTISSCKDEIKLLLTLGASPKQLLFFLMRQFFPSNLLIIFFSVATVCTLQYLAHLFLQDQEVYIPVYISLPTLLTAFVVLLFIWTVNFINMRKYIKINY</sequence>
<feature type="domain" description="ABC3 transporter permease C-terminal" evidence="7">
    <location>
        <begin position="281"/>
        <end position="384"/>
    </location>
</feature>
<evidence type="ECO:0000313" key="9">
    <source>
        <dbReference type="Proteomes" id="UP000295741"/>
    </source>
</evidence>
<protein>
    <submittedName>
        <fullName evidence="8">FtsX-like permease family protein</fullName>
    </submittedName>
</protein>
<dbReference type="EMBL" id="SNWP01000010">
    <property type="protein sequence ID" value="TDO28980.1"/>
    <property type="molecule type" value="Genomic_DNA"/>
</dbReference>
<keyword evidence="2" id="KW-1003">Cell membrane</keyword>